<name>A0A392S2L8_9FABA</name>
<evidence type="ECO:0000313" key="2">
    <source>
        <dbReference type="Proteomes" id="UP000265520"/>
    </source>
</evidence>
<comment type="caution">
    <text evidence="1">The sequence shown here is derived from an EMBL/GenBank/DDBJ whole genome shotgun (WGS) entry which is preliminary data.</text>
</comment>
<keyword evidence="2" id="KW-1185">Reference proteome</keyword>
<dbReference type="Proteomes" id="UP000265520">
    <property type="component" value="Unassembled WGS sequence"/>
</dbReference>
<organism evidence="1 2">
    <name type="scientific">Trifolium medium</name>
    <dbReference type="NCBI Taxonomy" id="97028"/>
    <lineage>
        <taxon>Eukaryota</taxon>
        <taxon>Viridiplantae</taxon>
        <taxon>Streptophyta</taxon>
        <taxon>Embryophyta</taxon>
        <taxon>Tracheophyta</taxon>
        <taxon>Spermatophyta</taxon>
        <taxon>Magnoliopsida</taxon>
        <taxon>eudicotyledons</taxon>
        <taxon>Gunneridae</taxon>
        <taxon>Pentapetalae</taxon>
        <taxon>rosids</taxon>
        <taxon>fabids</taxon>
        <taxon>Fabales</taxon>
        <taxon>Fabaceae</taxon>
        <taxon>Papilionoideae</taxon>
        <taxon>50 kb inversion clade</taxon>
        <taxon>NPAAA clade</taxon>
        <taxon>Hologalegina</taxon>
        <taxon>IRL clade</taxon>
        <taxon>Trifolieae</taxon>
        <taxon>Trifolium</taxon>
    </lineage>
</organism>
<protein>
    <submittedName>
        <fullName evidence="1">Uncharacterized protein</fullName>
    </submittedName>
</protein>
<accession>A0A392S2L8</accession>
<dbReference type="AlphaFoldDB" id="A0A392S2L8"/>
<reference evidence="1 2" key="1">
    <citation type="journal article" date="2018" name="Front. Plant Sci.">
        <title>Red Clover (Trifolium pratense) and Zigzag Clover (T. medium) - A Picture of Genomic Similarities and Differences.</title>
        <authorList>
            <person name="Dluhosova J."/>
            <person name="Istvanek J."/>
            <person name="Nedelnik J."/>
            <person name="Repkova J."/>
        </authorList>
    </citation>
    <scope>NUCLEOTIDE SEQUENCE [LARGE SCALE GENOMIC DNA]</scope>
    <source>
        <strain evidence="2">cv. 10/8</strain>
        <tissue evidence="1">Leaf</tissue>
    </source>
</reference>
<dbReference type="EMBL" id="LXQA010302239">
    <property type="protein sequence ID" value="MCI42260.1"/>
    <property type="molecule type" value="Genomic_DNA"/>
</dbReference>
<feature type="non-terminal residue" evidence="1">
    <location>
        <position position="1"/>
    </location>
</feature>
<evidence type="ECO:0000313" key="1">
    <source>
        <dbReference type="EMBL" id="MCI42260.1"/>
    </source>
</evidence>
<sequence length="46" mass="5395">NFSGSATGWMETRYRKVWEFRKRTKCLNILEIGRPNCPTDVGMVMD</sequence>
<proteinExistence type="predicted"/>